<keyword evidence="3" id="KW-1185">Reference proteome</keyword>
<sequence length="227" mass="26568">MIATAILYMHHGGCFQKFPHLVYSLGQMKQVECDIDYLSVGNILDIVIGLGYIETRIKKIYFSKPELPFEDNLVSIENDEKVHELIVLCKNSEYVCLYVEHNDEVNFVKSATNDNESDDGRSDYMADDEYDEYGSNIEEYEVARIRREKHKMYDEMVADLDGLRAENREHWEGSNAVADIYAYYQDSDDVDSLYEKEKKRIIRYPWYNASSSKERVELEVGLKFTNK</sequence>
<evidence type="ECO:0000313" key="2">
    <source>
        <dbReference type="EMBL" id="KAJ8428262.1"/>
    </source>
</evidence>
<organism evidence="2 3">
    <name type="scientific">Carnegiea gigantea</name>
    <dbReference type="NCBI Taxonomy" id="171969"/>
    <lineage>
        <taxon>Eukaryota</taxon>
        <taxon>Viridiplantae</taxon>
        <taxon>Streptophyta</taxon>
        <taxon>Embryophyta</taxon>
        <taxon>Tracheophyta</taxon>
        <taxon>Spermatophyta</taxon>
        <taxon>Magnoliopsida</taxon>
        <taxon>eudicotyledons</taxon>
        <taxon>Gunneridae</taxon>
        <taxon>Pentapetalae</taxon>
        <taxon>Caryophyllales</taxon>
        <taxon>Cactineae</taxon>
        <taxon>Cactaceae</taxon>
        <taxon>Cactoideae</taxon>
        <taxon>Echinocereeae</taxon>
        <taxon>Carnegiea</taxon>
    </lineage>
</organism>
<reference evidence="2" key="1">
    <citation type="submission" date="2022-04" db="EMBL/GenBank/DDBJ databases">
        <title>Carnegiea gigantea Genome sequencing and assembly v2.</title>
        <authorList>
            <person name="Copetti D."/>
            <person name="Sanderson M.J."/>
            <person name="Burquez A."/>
            <person name="Wojciechowski M.F."/>
        </authorList>
    </citation>
    <scope>NUCLEOTIDE SEQUENCE</scope>
    <source>
        <strain evidence="2">SGP5-SGP5p</strain>
        <tissue evidence="2">Aerial part</tissue>
    </source>
</reference>
<comment type="caution">
    <text evidence="2">The sequence shown here is derived from an EMBL/GenBank/DDBJ whole genome shotgun (WGS) entry which is preliminary data.</text>
</comment>
<gene>
    <name evidence="2" type="ORF">Cgig2_006833</name>
</gene>
<accession>A0A9Q1GZE6</accession>
<protein>
    <recommendedName>
        <fullName evidence="1">PB1-like domain-containing protein</fullName>
    </recommendedName>
</protein>
<evidence type="ECO:0000259" key="1">
    <source>
        <dbReference type="Pfam" id="PF26130"/>
    </source>
</evidence>
<feature type="domain" description="PB1-like" evidence="1">
    <location>
        <begin position="7"/>
        <end position="101"/>
    </location>
</feature>
<evidence type="ECO:0000313" key="3">
    <source>
        <dbReference type="Proteomes" id="UP001153076"/>
    </source>
</evidence>
<dbReference type="Proteomes" id="UP001153076">
    <property type="component" value="Unassembled WGS sequence"/>
</dbReference>
<name>A0A9Q1GZE6_9CARY</name>
<dbReference type="Pfam" id="PF26130">
    <property type="entry name" value="PB1-like"/>
    <property type="match status" value="1"/>
</dbReference>
<dbReference type="AlphaFoldDB" id="A0A9Q1GZE6"/>
<dbReference type="EMBL" id="JAKOGI010001035">
    <property type="protein sequence ID" value="KAJ8428262.1"/>
    <property type="molecule type" value="Genomic_DNA"/>
</dbReference>
<dbReference type="InterPro" id="IPR058594">
    <property type="entry name" value="PB1-like_dom_pln"/>
</dbReference>
<proteinExistence type="predicted"/>